<dbReference type="EMBL" id="JBHTLU010000007">
    <property type="protein sequence ID" value="MFD1218977.1"/>
    <property type="molecule type" value="Genomic_DNA"/>
</dbReference>
<feature type="transmembrane region" description="Helical" evidence="8">
    <location>
        <begin position="40"/>
        <end position="68"/>
    </location>
</feature>
<evidence type="ECO:0000313" key="10">
    <source>
        <dbReference type="Proteomes" id="UP001597180"/>
    </source>
</evidence>
<accession>A0ABW3UEB9</accession>
<name>A0ABW3UEB9_9BACL</name>
<evidence type="ECO:0000256" key="8">
    <source>
        <dbReference type="SAM" id="Phobius"/>
    </source>
</evidence>
<feature type="transmembrane region" description="Helical" evidence="8">
    <location>
        <begin position="80"/>
        <end position="97"/>
    </location>
</feature>
<dbReference type="SMART" id="SM00793">
    <property type="entry name" value="AgrB"/>
    <property type="match status" value="1"/>
</dbReference>
<comment type="caution">
    <text evidence="9">The sequence shown here is derived from an EMBL/GenBank/DDBJ whole genome shotgun (WGS) entry which is preliminary data.</text>
</comment>
<evidence type="ECO:0000256" key="6">
    <source>
        <dbReference type="ARBA" id="ARBA00022989"/>
    </source>
</evidence>
<keyword evidence="4 8" id="KW-0812">Transmembrane</keyword>
<dbReference type="Proteomes" id="UP001597180">
    <property type="component" value="Unassembled WGS sequence"/>
</dbReference>
<evidence type="ECO:0000313" key="9">
    <source>
        <dbReference type="EMBL" id="MFD1218977.1"/>
    </source>
</evidence>
<keyword evidence="6 8" id="KW-1133">Transmembrane helix</keyword>
<feature type="transmembrane region" description="Helical" evidence="8">
    <location>
        <begin position="140"/>
        <end position="167"/>
    </location>
</feature>
<organism evidence="9 10">
    <name type="scientific">Paenibacillus vulneris</name>
    <dbReference type="NCBI Taxonomy" id="1133364"/>
    <lineage>
        <taxon>Bacteria</taxon>
        <taxon>Bacillati</taxon>
        <taxon>Bacillota</taxon>
        <taxon>Bacilli</taxon>
        <taxon>Bacillales</taxon>
        <taxon>Paenibacillaceae</taxon>
        <taxon>Paenibacillus</taxon>
    </lineage>
</organism>
<dbReference type="Pfam" id="PF04647">
    <property type="entry name" value="AgrB"/>
    <property type="match status" value="1"/>
</dbReference>
<feature type="transmembrane region" description="Helical" evidence="8">
    <location>
        <begin position="103"/>
        <end position="120"/>
    </location>
</feature>
<evidence type="ECO:0000256" key="7">
    <source>
        <dbReference type="ARBA" id="ARBA00023136"/>
    </source>
</evidence>
<sequence>MNVIDQSAEYLAKSIRNNHAGAGSEIALKYSLILLINTSLAMIISIMICLATGHLLQCLLGIFAYMLIRFVSGGMHMSSSLSCCLLSIVIFVTIAFTTHTYNSFFIILDIISLITFFITAPNNIQDVSKISPKYYPYLRILAIIIVSSNFFIQSSILSTAFFIQAFLTTKYSYILRDFVERRFIHEK</sequence>
<keyword evidence="5" id="KW-0378">Hydrolase</keyword>
<evidence type="ECO:0000256" key="3">
    <source>
        <dbReference type="ARBA" id="ARBA00022670"/>
    </source>
</evidence>
<keyword evidence="2" id="KW-0673">Quorum sensing</keyword>
<keyword evidence="7 8" id="KW-0472">Membrane</keyword>
<keyword evidence="3" id="KW-0645">Protease</keyword>
<protein>
    <submittedName>
        <fullName evidence="9">Accessory gene regulator B family protein</fullName>
    </submittedName>
</protein>
<reference evidence="10" key="1">
    <citation type="journal article" date="2019" name="Int. J. Syst. Evol. Microbiol.">
        <title>The Global Catalogue of Microorganisms (GCM) 10K type strain sequencing project: providing services to taxonomists for standard genome sequencing and annotation.</title>
        <authorList>
            <consortium name="The Broad Institute Genomics Platform"/>
            <consortium name="The Broad Institute Genome Sequencing Center for Infectious Disease"/>
            <person name="Wu L."/>
            <person name="Ma J."/>
        </authorList>
    </citation>
    <scope>NUCLEOTIDE SEQUENCE [LARGE SCALE GENOMIC DNA]</scope>
    <source>
        <strain evidence="10">CCUG 53270</strain>
    </source>
</reference>
<keyword evidence="1" id="KW-1003">Cell membrane</keyword>
<dbReference type="RefSeq" id="WP_079908556.1">
    <property type="nucleotide sequence ID" value="NZ_BAABJG010000027.1"/>
</dbReference>
<evidence type="ECO:0000256" key="5">
    <source>
        <dbReference type="ARBA" id="ARBA00022801"/>
    </source>
</evidence>
<evidence type="ECO:0000256" key="1">
    <source>
        <dbReference type="ARBA" id="ARBA00022475"/>
    </source>
</evidence>
<gene>
    <name evidence="9" type="ORF">ACFQ4B_02490</name>
</gene>
<dbReference type="InterPro" id="IPR006741">
    <property type="entry name" value="AgrB"/>
</dbReference>
<evidence type="ECO:0000256" key="4">
    <source>
        <dbReference type="ARBA" id="ARBA00022692"/>
    </source>
</evidence>
<proteinExistence type="predicted"/>
<evidence type="ECO:0000256" key="2">
    <source>
        <dbReference type="ARBA" id="ARBA00022654"/>
    </source>
</evidence>
<keyword evidence="10" id="KW-1185">Reference proteome</keyword>